<name>A0ABT7UWZ7_9LACO</name>
<reference evidence="1 2" key="2">
    <citation type="submission" date="2023-06" db="EMBL/GenBank/DDBJ databases">
        <authorList>
            <person name="Zeman M."/>
            <person name="Kubasova T."/>
            <person name="Jahodarova E."/>
            <person name="Nykrynova M."/>
            <person name="Rychlik I."/>
        </authorList>
    </citation>
    <scope>NUCLEOTIDE SEQUENCE [LARGE SCALE GENOMIC DNA]</scope>
    <source>
        <strain evidence="1 2">161_Gplus</strain>
    </source>
</reference>
<reference evidence="2" key="1">
    <citation type="submission" date="2023-06" db="EMBL/GenBank/DDBJ databases">
        <title>Identification and characterization of horizontal gene transfer across gut microbiota members of farm animals based on homology search.</title>
        <authorList>
            <person name="Zeman M."/>
            <person name="Kubasova T."/>
            <person name="Jahodarova E."/>
            <person name="Nykrynova M."/>
            <person name="Rychlik I."/>
        </authorList>
    </citation>
    <scope>NUCLEOTIDE SEQUENCE [LARGE SCALE GENOMIC DNA]</scope>
    <source>
        <strain evidence="2">161_Gplus</strain>
    </source>
</reference>
<comment type="caution">
    <text evidence="1">The sequence shown here is derived from an EMBL/GenBank/DDBJ whole genome shotgun (WGS) entry which is preliminary data.</text>
</comment>
<accession>A0ABT7UWZ7</accession>
<protein>
    <submittedName>
        <fullName evidence="1">Uncharacterized protein</fullName>
    </submittedName>
</protein>
<dbReference type="EMBL" id="JAUDDW010000001">
    <property type="protein sequence ID" value="MDM8265580.1"/>
    <property type="molecule type" value="Genomic_DNA"/>
</dbReference>
<dbReference type="Proteomes" id="UP001529343">
    <property type="component" value="Unassembled WGS sequence"/>
</dbReference>
<evidence type="ECO:0000313" key="2">
    <source>
        <dbReference type="Proteomes" id="UP001529343"/>
    </source>
</evidence>
<dbReference type="RefSeq" id="WP_289585534.1">
    <property type="nucleotide sequence ID" value="NZ_JAUDDW010000001.1"/>
</dbReference>
<organism evidence="1 2">
    <name type="scientific">Limosilactobacillus pontis</name>
    <dbReference type="NCBI Taxonomy" id="35787"/>
    <lineage>
        <taxon>Bacteria</taxon>
        <taxon>Bacillati</taxon>
        <taxon>Bacillota</taxon>
        <taxon>Bacilli</taxon>
        <taxon>Lactobacillales</taxon>
        <taxon>Lactobacillaceae</taxon>
        <taxon>Limosilactobacillus</taxon>
    </lineage>
</organism>
<gene>
    <name evidence="1" type="ORF">QUW44_00125</name>
</gene>
<evidence type="ECO:0000313" key="1">
    <source>
        <dbReference type="EMBL" id="MDM8265580.1"/>
    </source>
</evidence>
<proteinExistence type="predicted"/>
<keyword evidence="2" id="KW-1185">Reference proteome</keyword>
<sequence length="89" mass="10753">MDEIKIIRQWFKDYHKWKIKAARLKPRQRAIQITGLPKSKPTDPDSKMIQYTNATNECQQRLDLLKMMVDTEENGKLYADIIEKRYLRR</sequence>